<dbReference type="AlphaFoldDB" id="A0A7T8BB97"/>
<gene>
    <name evidence="2" type="ORF">JFL75_02585</name>
</gene>
<accession>A0A7T8BB97</accession>
<evidence type="ECO:0000256" key="1">
    <source>
        <dbReference type="SAM" id="Phobius"/>
    </source>
</evidence>
<evidence type="ECO:0008006" key="4">
    <source>
        <dbReference type="Google" id="ProtNLM"/>
    </source>
</evidence>
<reference evidence="2" key="1">
    <citation type="submission" date="2021-01" db="EMBL/GenBank/DDBJ databases">
        <title>Description of Breznakiella homolactica.</title>
        <authorList>
            <person name="Song Y."/>
            <person name="Brune A."/>
        </authorList>
    </citation>
    <scope>NUCLEOTIDE SEQUENCE</scope>
    <source>
        <strain evidence="2">RmG30</strain>
    </source>
</reference>
<dbReference type="KEGG" id="bhc:JFL75_02585"/>
<name>A0A7T8BB97_9SPIR</name>
<evidence type="ECO:0000313" key="2">
    <source>
        <dbReference type="EMBL" id="QQO09815.1"/>
    </source>
</evidence>
<evidence type="ECO:0000313" key="3">
    <source>
        <dbReference type="Proteomes" id="UP000595917"/>
    </source>
</evidence>
<organism evidence="2 3">
    <name type="scientific">Breznakiella homolactica</name>
    <dbReference type="NCBI Taxonomy" id="2798577"/>
    <lineage>
        <taxon>Bacteria</taxon>
        <taxon>Pseudomonadati</taxon>
        <taxon>Spirochaetota</taxon>
        <taxon>Spirochaetia</taxon>
        <taxon>Spirochaetales</taxon>
        <taxon>Breznakiellaceae</taxon>
        <taxon>Breznakiella</taxon>
    </lineage>
</organism>
<keyword evidence="1" id="KW-0472">Membrane</keyword>
<sequence length="312" mass="35870">MKEENNNDDFGLIDIFVVLLRYRVLLVSVSLSLFLLIFCGFFFIPKNQYVRASKNQYIEGTMTIAINPAIVDVISTTELVAIFNQSDILINSFLDIGIKEYEIEKNIVASFVDEMQYARSVFLIENRFIKNLDIDGKPLKNPEDKIFSVTMVAGNTNNNENNVIKIMFRDKDKEKVSAFLYALHQHGDELVFQSISNSLYRYILNYELMFNISHPSDSIIKILENEYNRYIFYKSIFDQESSAVLIVQGPSIKQLGLVLESYSKKYIKGGVILFLGFFIITLLIAFILNAINNIKNDSRSMKKIYSALGRNK</sequence>
<keyword evidence="1" id="KW-1133">Transmembrane helix</keyword>
<dbReference type="EMBL" id="CP067089">
    <property type="protein sequence ID" value="QQO09815.1"/>
    <property type="molecule type" value="Genomic_DNA"/>
</dbReference>
<feature type="transmembrane region" description="Helical" evidence="1">
    <location>
        <begin position="271"/>
        <end position="291"/>
    </location>
</feature>
<protein>
    <recommendedName>
        <fullName evidence="4">Polysaccharide chain length determinant N-terminal domain-containing protein</fullName>
    </recommendedName>
</protein>
<feature type="transmembrane region" description="Helical" evidence="1">
    <location>
        <begin position="20"/>
        <end position="44"/>
    </location>
</feature>
<dbReference type="RefSeq" id="WP_215627118.1">
    <property type="nucleotide sequence ID" value="NZ_CP067089.2"/>
</dbReference>
<dbReference type="Proteomes" id="UP000595917">
    <property type="component" value="Chromosome"/>
</dbReference>
<keyword evidence="1" id="KW-0812">Transmembrane</keyword>
<proteinExistence type="predicted"/>
<keyword evidence="3" id="KW-1185">Reference proteome</keyword>